<dbReference type="EMBL" id="VXIV02002666">
    <property type="protein sequence ID" value="KAF6023776.1"/>
    <property type="molecule type" value="Genomic_DNA"/>
</dbReference>
<reference evidence="2" key="1">
    <citation type="submission" date="2020-06" db="EMBL/GenBank/DDBJ databases">
        <title>Draft genome of Bugula neritina, a colonial animal packing powerful symbionts and potential medicines.</title>
        <authorList>
            <person name="Rayko M."/>
        </authorList>
    </citation>
    <scope>NUCLEOTIDE SEQUENCE [LARGE SCALE GENOMIC DNA]</scope>
    <source>
        <strain evidence="2">Kwan_BN1</strain>
    </source>
</reference>
<keyword evidence="3" id="KW-1185">Reference proteome</keyword>
<evidence type="ECO:0000313" key="3">
    <source>
        <dbReference type="Proteomes" id="UP000593567"/>
    </source>
</evidence>
<proteinExistence type="predicted"/>
<gene>
    <name evidence="2" type="ORF">EB796_017920</name>
</gene>
<keyword evidence="1" id="KW-0175">Coiled coil</keyword>
<organism evidence="2 3">
    <name type="scientific">Bugula neritina</name>
    <name type="common">Brown bryozoan</name>
    <name type="synonym">Sertularia neritina</name>
    <dbReference type="NCBI Taxonomy" id="10212"/>
    <lineage>
        <taxon>Eukaryota</taxon>
        <taxon>Metazoa</taxon>
        <taxon>Spiralia</taxon>
        <taxon>Lophotrochozoa</taxon>
        <taxon>Bryozoa</taxon>
        <taxon>Gymnolaemata</taxon>
        <taxon>Cheilostomatida</taxon>
        <taxon>Flustrina</taxon>
        <taxon>Buguloidea</taxon>
        <taxon>Bugulidae</taxon>
        <taxon>Bugula</taxon>
    </lineage>
</organism>
<accession>A0A7J7JDR3</accession>
<feature type="coiled-coil region" evidence="1">
    <location>
        <begin position="13"/>
        <end position="78"/>
    </location>
</feature>
<name>A0A7J7JDR3_BUGNE</name>
<evidence type="ECO:0000313" key="2">
    <source>
        <dbReference type="EMBL" id="KAF6023776.1"/>
    </source>
</evidence>
<evidence type="ECO:0000256" key="1">
    <source>
        <dbReference type="SAM" id="Coils"/>
    </source>
</evidence>
<dbReference type="Proteomes" id="UP000593567">
    <property type="component" value="Unassembled WGS sequence"/>
</dbReference>
<sequence>MISSYRLRHFFQIDRLESMVVSERQRADKATQLLSESRDLVIEQSQTIQILKDTVEKVENSLCELRNEYNQKEQQRNQQTGMD</sequence>
<comment type="caution">
    <text evidence="2">The sequence shown here is derived from an EMBL/GenBank/DDBJ whole genome shotgun (WGS) entry which is preliminary data.</text>
</comment>
<dbReference type="AlphaFoldDB" id="A0A7J7JDR3"/>
<protein>
    <submittedName>
        <fullName evidence="2">Uncharacterized protein</fullName>
    </submittedName>
</protein>